<dbReference type="Proteomes" id="UP000035352">
    <property type="component" value="Chromosome"/>
</dbReference>
<dbReference type="SMART" id="SM00331">
    <property type="entry name" value="PP2C_SIG"/>
    <property type="match status" value="1"/>
</dbReference>
<evidence type="ECO:0000313" key="3">
    <source>
        <dbReference type="Proteomes" id="UP000035352"/>
    </source>
</evidence>
<dbReference type="SUPFAM" id="SSF81606">
    <property type="entry name" value="PP2C-like"/>
    <property type="match status" value="1"/>
</dbReference>
<proteinExistence type="predicted"/>
<dbReference type="OrthoDB" id="9801841at2"/>
<sequence>MLELNAHLLHSQGGRSYQEDAYGLRTAGDIACLVVADGAGGHGGGDLASKLVVRAILEQHVLRPACSLEAAAALIQHAQQVVLAGQSRFAQYPDMRSTVIMALVDLASGRAVLGNVGDSRAYWFRHGDLLLQTRDHSLVQQMVEAGMIPPEEMRTRKERSVLTSSLGSQMGIEPYVYELDSLADAGDTLLLCTDGVWEYVSEDDMQQVLRLDQGGDRYLAYFEHWVDQRAPQNRDNFTALLATFAVQPDDQQTVIDPDATLIARLDALDGGSGV</sequence>
<evidence type="ECO:0000259" key="1">
    <source>
        <dbReference type="PROSITE" id="PS51746"/>
    </source>
</evidence>
<dbReference type="SMART" id="SM00332">
    <property type="entry name" value="PP2Cc"/>
    <property type="match status" value="1"/>
</dbReference>
<dbReference type="PATRIC" id="fig|413882.6.peg.2303"/>
<dbReference type="Pfam" id="PF13672">
    <property type="entry name" value="PP2C_2"/>
    <property type="match status" value="1"/>
</dbReference>
<dbReference type="STRING" id="413882.AAW51_2196"/>
<protein>
    <submittedName>
        <fullName evidence="2">Protein phosphatase</fullName>
    </submittedName>
</protein>
<organism evidence="2 3">
    <name type="scientific">Caldimonas brevitalea</name>
    <dbReference type="NCBI Taxonomy" id="413882"/>
    <lineage>
        <taxon>Bacteria</taxon>
        <taxon>Pseudomonadati</taxon>
        <taxon>Pseudomonadota</taxon>
        <taxon>Betaproteobacteria</taxon>
        <taxon>Burkholderiales</taxon>
        <taxon>Sphaerotilaceae</taxon>
        <taxon>Caldimonas</taxon>
    </lineage>
</organism>
<dbReference type="EMBL" id="CP011371">
    <property type="protein sequence ID" value="AKJ28887.1"/>
    <property type="molecule type" value="Genomic_DNA"/>
</dbReference>
<dbReference type="PROSITE" id="PS51746">
    <property type="entry name" value="PPM_2"/>
    <property type="match status" value="1"/>
</dbReference>
<reference evidence="2 3" key="1">
    <citation type="submission" date="2015-05" db="EMBL/GenBank/DDBJ databases">
        <authorList>
            <person name="Tang B."/>
            <person name="Yu Y."/>
        </authorList>
    </citation>
    <scope>NUCLEOTIDE SEQUENCE [LARGE SCALE GENOMIC DNA]</scope>
    <source>
        <strain evidence="2 3">DSM 7029</strain>
    </source>
</reference>
<gene>
    <name evidence="2" type="ORF">AAW51_2196</name>
</gene>
<evidence type="ECO:0000313" key="2">
    <source>
        <dbReference type="EMBL" id="AKJ28887.1"/>
    </source>
</evidence>
<accession>A0A0G3BHR8</accession>
<dbReference type="RefSeq" id="WP_047194653.1">
    <property type="nucleotide sequence ID" value="NZ_CP011371.1"/>
</dbReference>
<dbReference type="KEGG" id="pbh:AAW51_2196"/>
<feature type="domain" description="PPM-type phosphatase" evidence="1">
    <location>
        <begin position="5"/>
        <end position="244"/>
    </location>
</feature>
<dbReference type="InterPro" id="IPR001932">
    <property type="entry name" value="PPM-type_phosphatase-like_dom"/>
</dbReference>
<dbReference type="CDD" id="cd00143">
    <property type="entry name" value="PP2Cc"/>
    <property type="match status" value="1"/>
</dbReference>
<name>A0A0G3BHR8_9BURK</name>
<keyword evidence="3" id="KW-1185">Reference proteome</keyword>
<dbReference type="Gene3D" id="3.60.40.10">
    <property type="entry name" value="PPM-type phosphatase domain"/>
    <property type="match status" value="1"/>
</dbReference>
<dbReference type="InterPro" id="IPR036457">
    <property type="entry name" value="PPM-type-like_dom_sf"/>
</dbReference>
<dbReference type="AlphaFoldDB" id="A0A0G3BHR8"/>